<feature type="transmembrane region" description="Helical" evidence="7">
    <location>
        <begin position="315"/>
        <end position="338"/>
    </location>
</feature>
<protein>
    <submittedName>
        <fullName evidence="8">Paraquat-inducible protein A</fullName>
    </submittedName>
</protein>
<evidence type="ECO:0000256" key="6">
    <source>
        <dbReference type="ARBA" id="ARBA00023136"/>
    </source>
</evidence>
<keyword evidence="4 7" id="KW-0812">Transmembrane</keyword>
<feature type="transmembrane region" description="Helical" evidence="7">
    <location>
        <begin position="65"/>
        <end position="93"/>
    </location>
</feature>
<comment type="caution">
    <text evidence="8">The sequence shown here is derived from an EMBL/GenBank/DDBJ whole genome shotgun (WGS) entry which is preliminary data.</text>
</comment>
<dbReference type="EMBL" id="JAUCBP010000006">
    <property type="protein sequence ID" value="MDM7859921.1"/>
    <property type="molecule type" value="Genomic_DNA"/>
</dbReference>
<dbReference type="InterPro" id="IPR007498">
    <property type="entry name" value="PqiA-like"/>
</dbReference>
<comment type="subcellular location">
    <subcellularLocation>
        <location evidence="1">Cell inner membrane</location>
    </subcellularLocation>
</comment>
<keyword evidence="3" id="KW-0997">Cell inner membrane</keyword>
<accession>A0ABT7SUR4</accession>
<feature type="transmembrane region" description="Helical" evidence="7">
    <location>
        <begin position="195"/>
        <end position="214"/>
    </location>
</feature>
<feature type="transmembrane region" description="Helical" evidence="7">
    <location>
        <begin position="113"/>
        <end position="133"/>
    </location>
</feature>
<dbReference type="RefSeq" id="WP_289364109.1">
    <property type="nucleotide sequence ID" value="NZ_JAUCBP010000006.1"/>
</dbReference>
<dbReference type="Pfam" id="PF04403">
    <property type="entry name" value="PqiA"/>
    <property type="match status" value="2"/>
</dbReference>
<evidence type="ECO:0000256" key="4">
    <source>
        <dbReference type="ARBA" id="ARBA00022692"/>
    </source>
</evidence>
<evidence type="ECO:0000256" key="2">
    <source>
        <dbReference type="ARBA" id="ARBA00022475"/>
    </source>
</evidence>
<evidence type="ECO:0000256" key="7">
    <source>
        <dbReference type="SAM" id="Phobius"/>
    </source>
</evidence>
<keyword evidence="2" id="KW-1003">Cell membrane</keyword>
<dbReference type="PANTHER" id="PTHR30462">
    <property type="entry name" value="INTERMEMBRANE TRANSPORT PROTEIN PQIB-RELATED"/>
    <property type="match status" value="1"/>
</dbReference>
<name>A0ABT7SUR4_9ALTE</name>
<keyword evidence="9" id="KW-1185">Reference proteome</keyword>
<evidence type="ECO:0000313" key="9">
    <source>
        <dbReference type="Proteomes" id="UP001234343"/>
    </source>
</evidence>
<evidence type="ECO:0000256" key="1">
    <source>
        <dbReference type="ARBA" id="ARBA00004533"/>
    </source>
</evidence>
<evidence type="ECO:0000256" key="3">
    <source>
        <dbReference type="ARBA" id="ARBA00022519"/>
    </source>
</evidence>
<keyword evidence="5 7" id="KW-1133">Transmembrane helix</keyword>
<feature type="transmembrane region" description="Helical" evidence="7">
    <location>
        <begin position="289"/>
        <end position="309"/>
    </location>
</feature>
<feature type="transmembrane region" description="Helical" evidence="7">
    <location>
        <begin position="242"/>
        <end position="268"/>
    </location>
</feature>
<organism evidence="8 9">
    <name type="scientific">Alteromonas arenosi</name>
    <dbReference type="NCBI Taxonomy" id="3055817"/>
    <lineage>
        <taxon>Bacteria</taxon>
        <taxon>Pseudomonadati</taxon>
        <taxon>Pseudomonadota</taxon>
        <taxon>Gammaproteobacteria</taxon>
        <taxon>Alteromonadales</taxon>
        <taxon>Alteromonadaceae</taxon>
        <taxon>Alteromonas/Salinimonas group</taxon>
        <taxon>Alteromonas</taxon>
    </lineage>
</organism>
<dbReference type="Proteomes" id="UP001234343">
    <property type="component" value="Unassembled WGS sequence"/>
</dbReference>
<keyword evidence="6 7" id="KW-0472">Membrane</keyword>
<feature type="transmembrane region" description="Helical" evidence="7">
    <location>
        <begin position="139"/>
        <end position="162"/>
    </location>
</feature>
<dbReference type="PANTHER" id="PTHR30462:SF3">
    <property type="entry name" value="INTERMEMBRANE TRANSPORT PROTEIN PQIA"/>
    <property type="match status" value="1"/>
</dbReference>
<evidence type="ECO:0000256" key="5">
    <source>
        <dbReference type="ARBA" id="ARBA00022989"/>
    </source>
</evidence>
<feature type="transmembrane region" description="Helical" evidence="7">
    <location>
        <begin position="21"/>
        <end position="45"/>
    </location>
</feature>
<evidence type="ECO:0000313" key="8">
    <source>
        <dbReference type="EMBL" id="MDM7859921.1"/>
    </source>
</evidence>
<proteinExistence type="predicted"/>
<gene>
    <name evidence="8" type="ORF">QTP81_04840</name>
</gene>
<sequence>MCPRCGHQLVAHRRNGVEYAYAFAVSGLLFLILSLLFDFLSFRASGQQNAMDLPAALLTLSDNDYTSLAIIMALGTLVLPGLTLLGIAVFQHLRLFAKPSKFAANTLLWIKRLMPWSMAEIFLVGTLVSLIKITSLADVYFGLSFYAYIAFTICFACAMLYFERVDAEWWLGDIEAGYEIPLDSKQANISVQRTWALLFTAALLYIPANTLPIMNTTLLGSNEPSTIVGGVRTLWESGSYPVASIIFIASIVVPVAKLFALAWLNYSVQYQHVTNQRLRAFSYRVTELIGRWSMIDVFVVAILVALIQLGNTMSIYPGPAVLAFCAVVFITMIAAMTFDSRLIWYEFDDE</sequence>
<reference evidence="8 9" key="1">
    <citation type="submission" date="2023-06" db="EMBL/GenBank/DDBJ databases">
        <title>Alteromonas sp. ASW11-36 isolated from intertidal sand.</title>
        <authorList>
            <person name="Li Y."/>
        </authorList>
    </citation>
    <scope>NUCLEOTIDE SEQUENCE [LARGE SCALE GENOMIC DNA]</scope>
    <source>
        <strain evidence="8 9">ASW11-36</strain>
    </source>
</reference>
<dbReference type="InterPro" id="IPR051800">
    <property type="entry name" value="PqiA-PqiB_transport"/>
</dbReference>